<keyword evidence="2" id="KW-0812">Transmembrane</keyword>
<dbReference type="InterPro" id="IPR015655">
    <property type="entry name" value="PP2C"/>
</dbReference>
<dbReference type="AlphaFoldDB" id="A0A328VGP9"/>
<feature type="region of interest" description="Disordered" evidence="1">
    <location>
        <begin position="221"/>
        <end position="249"/>
    </location>
</feature>
<feature type="region of interest" description="Disordered" evidence="1">
    <location>
        <begin position="123"/>
        <end position="174"/>
    </location>
</feature>
<keyword evidence="5" id="KW-1185">Reference proteome</keyword>
<evidence type="ECO:0000259" key="3">
    <source>
        <dbReference type="PROSITE" id="PS51746"/>
    </source>
</evidence>
<evidence type="ECO:0000256" key="1">
    <source>
        <dbReference type="SAM" id="MobiDB-lite"/>
    </source>
</evidence>
<dbReference type="PROSITE" id="PS51746">
    <property type="entry name" value="PPM_2"/>
    <property type="match status" value="1"/>
</dbReference>
<reference evidence="4 5" key="1">
    <citation type="submission" date="2016-08" db="EMBL/GenBank/DDBJ databases">
        <title>Analysis of Carbohydrate Active Enzymes in Thermogemmatispora T81 Reveals Carbohydrate Degradation Ability.</title>
        <authorList>
            <person name="Tomazini A."/>
            <person name="Lal S."/>
            <person name="Stott M."/>
            <person name="Henrissat B."/>
            <person name="Polikarpov I."/>
            <person name="Sparling R."/>
            <person name="Levin D.B."/>
        </authorList>
    </citation>
    <scope>NUCLEOTIDE SEQUENCE [LARGE SCALE GENOMIC DNA]</scope>
    <source>
        <strain evidence="4 5">T81</strain>
    </source>
</reference>
<evidence type="ECO:0000256" key="2">
    <source>
        <dbReference type="SAM" id="Phobius"/>
    </source>
</evidence>
<accession>A0A328VGP9</accession>
<dbReference type="SUPFAM" id="SSF81606">
    <property type="entry name" value="PP2C-like"/>
    <property type="match status" value="1"/>
</dbReference>
<dbReference type="EMBL" id="MCIF01000002">
    <property type="protein sequence ID" value="RAQ97098.1"/>
    <property type="molecule type" value="Genomic_DNA"/>
</dbReference>
<dbReference type="Gene3D" id="3.60.40.10">
    <property type="entry name" value="PPM-type phosphatase domain"/>
    <property type="match status" value="1"/>
</dbReference>
<keyword evidence="2" id="KW-0472">Membrane</keyword>
<evidence type="ECO:0000313" key="4">
    <source>
        <dbReference type="EMBL" id="RAQ97098.1"/>
    </source>
</evidence>
<dbReference type="SMART" id="SM00332">
    <property type="entry name" value="PP2Cc"/>
    <property type="match status" value="1"/>
</dbReference>
<dbReference type="InterPro" id="IPR001932">
    <property type="entry name" value="PPM-type_phosphatase-like_dom"/>
</dbReference>
<comment type="caution">
    <text evidence="4">The sequence shown here is derived from an EMBL/GenBank/DDBJ whole genome shotgun (WGS) entry which is preliminary data.</text>
</comment>
<feature type="compositionally biased region" description="Low complexity" evidence="1">
    <location>
        <begin position="163"/>
        <end position="174"/>
    </location>
</feature>
<gene>
    <name evidence="4" type="ORF">A4R35_16285</name>
</gene>
<dbReference type="Proteomes" id="UP000248706">
    <property type="component" value="Unassembled WGS sequence"/>
</dbReference>
<dbReference type="CDD" id="cd00143">
    <property type="entry name" value="PP2Cc"/>
    <property type="match status" value="1"/>
</dbReference>
<dbReference type="PANTHER" id="PTHR47992">
    <property type="entry name" value="PROTEIN PHOSPHATASE"/>
    <property type="match status" value="1"/>
</dbReference>
<name>A0A328VGP9_9CHLR</name>
<feature type="compositionally biased region" description="Polar residues" evidence="1">
    <location>
        <begin position="137"/>
        <end position="151"/>
    </location>
</feature>
<organism evidence="4 5">
    <name type="scientific">Thermogemmatispora tikiterensis</name>
    <dbReference type="NCBI Taxonomy" id="1825093"/>
    <lineage>
        <taxon>Bacteria</taxon>
        <taxon>Bacillati</taxon>
        <taxon>Chloroflexota</taxon>
        <taxon>Ktedonobacteria</taxon>
        <taxon>Thermogemmatisporales</taxon>
        <taxon>Thermogemmatisporaceae</taxon>
        <taxon>Thermogemmatispora</taxon>
    </lineage>
</organism>
<dbReference type="OrthoDB" id="9801841at2"/>
<dbReference type="GO" id="GO:0004722">
    <property type="term" value="F:protein serine/threonine phosphatase activity"/>
    <property type="evidence" value="ECO:0007669"/>
    <property type="project" value="InterPro"/>
</dbReference>
<sequence length="513" mass="55539">MLGQFNIGYGVRQIPLPARALGWFCALAVLIWVSGGFPPHAWLLLWQSLQQLPALWAARGPALLLPVLGLVILALLLAAAWIGLLLAGWRLLRTCWYSWQERQLLKHELKQLREAEVQATRAVKRYRPGGGGRSRSQPLSTSRPLAPTSGSPDLLTRPLASVSGPSPSAEPNAAPSLEARRALWANFPTQVDLSLSSPPALSALMAAPVEEQLAFPSPAEAQALETPTPNWPAPAGKRAEERRTETLASLPSKGTLVIRMGAVTDPGLKRKHKPNEDNLVAIQQQRTHSGQTFGLCVVADGMGGHSNGREASRLVVETFCELALPALTNSVENDETFLTGILVDALQHANLKLYQRNRAEKADMGTTVTAALLLDSTAYVLNVGDSRTYLYRPATGLTQVTQDHSVVARLLSAGSISREDVYRHPQRNQIYRCLGDRASVEVDVFAVPLLRGDKLLLCSDGLWEMVRDPQIEHLLGLTADPVTICQCLLQAALDGGGDDNVSVIVVEVLQIAA</sequence>
<feature type="domain" description="PPM-type phosphatase" evidence="3">
    <location>
        <begin position="259"/>
        <end position="508"/>
    </location>
</feature>
<evidence type="ECO:0000313" key="5">
    <source>
        <dbReference type="Proteomes" id="UP000248706"/>
    </source>
</evidence>
<keyword evidence="2" id="KW-1133">Transmembrane helix</keyword>
<dbReference type="InterPro" id="IPR036457">
    <property type="entry name" value="PPM-type-like_dom_sf"/>
</dbReference>
<dbReference type="RefSeq" id="WP_112431212.1">
    <property type="nucleotide sequence ID" value="NZ_MCIF01000002.1"/>
</dbReference>
<feature type="transmembrane region" description="Helical" evidence="2">
    <location>
        <begin position="21"/>
        <end position="43"/>
    </location>
</feature>
<protein>
    <recommendedName>
        <fullName evidence="3">PPM-type phosphatase domain-containing protein</fullName>
    </recommendedName>
</protein>
<feature type="transmembrane region" description="Helical" evidence="2">
    <location>
        <begin position="63"/>
        <end position="92"/>
    </location>
</feature>
<dbReference type="Pfam" id="PF13672">
    <property type="entry name" value="PP2C_2"/>
    <property type="match status" value="1"/>
</dbReference>
<dbReference type="SMART" id="SM00331">
    <property type="entry name" value="PP2C_SIG"/>
    <property type="match status" value="1"/>
</dbReference>
<proteinExistence type="predicted"/>